<dbReference type="PRINTS" id="PR00252">
    <property type="entry name" value="NRIONCHANNEL"/>
</dbReference>
<keyword evidence="7" id="KW-0325">Glycoprotein</keyword>
<dbReference type="Gene3D" id="3.10.100.10">
    <property type="entry name" value="Mannose-Binding Protein A, subunit A"/>
    <property type="match status" value="1"/>
</dbReference>
<dbReference type="InterPro" id="IPR038050">
    <property type="entry name" value="Neuro_actylchol_rec"/>
</dbReference>
<dbReference type="Pfam" id="PF02931">
    <property type="entry name" value="Neur_chan_LBD"/>
    <property type="match status" value="1"/>
</dbReference>
<dbReference type="AlphaFoldDB" id="A0A553PP15"/>
<evidence type="ECO:0000256" key="5">
    <source>
        <dbReference type="ARBA" id="ARBA00023136"/>
    </source>
</evidence>
<dbReference type="STRING" id="6832.A0A553PP15"/>
<dbReference type="InterPro" id="IPR006201">
    <property type="entry name" value="Neur_channel"/>
</dbReference>
<protein>
    <recommendedName>
        <fullName evidence="11">G-protein coupled receptors family 1 profile domain-containing protein</fullName>
    </recommendedName>
</protein>
<dbReference type="SMART" id="SM00192">
    <property type="entry name" value="LDLa"/>
    <property type="match status" value="1"/>
</dbReference>
<dbReference type="InterPro" id="IPR013320">
    <property type="entry name" value="ConA-like_dom_sf"/>
</dbReference>
<comment type="subcellular location">
    <subcellularLocation>
        <location evidence="1">Membrane</location>
        <topology evidence="1">Multi-pass membrane protein</topology>
    </subcellularLocation>
</comment>
<feature type="transmembrane region" description="Helical" evidence="10">
    <location>
        <begin position="779"/>
        <end position="801"/>
    </location>
</feature>
<feature type="region of interest" description="Disordered" evidence="9">
    <location>
        <begin position="905"/>
        <end position="928"/>
    </location>
</feature>
<dbReference type="Pfam" id="PF00057">
    <property type="entry name" value="Ldl_recept_a"/>
    <property type="match status" value="1"/>
</dbReference>
<evidence type="ECO:0000256" key="6">
    <source>
        <dbReference type="ARBA" id="ARBA00023157"/>
    </source>
</evidence>
<dbReference type="Gene3D" id="2.70.170.10">
    <property type="entry name" value="Neurotransmitter-gated ion-channel ligand-binding domain"/>
    <property type="match status" value="1"/>
</dbReference>
<dbReference type="PROSITE" id="PS01209">
    <property type="entry name" value="LDLRA_1"/>
    <property type="match status" value="1"/>
</dbReference>
<evidence type="ECO:0000256" key="7">
    <source>
        <dbReference type="ARBA" id="ARBA00023180"/>
    </source>
</evidence>
<keyword evidence="4 10" id="KW-1133">Transmembrane helix</keyword>
<dbReference type="SUPFAM" id="SSF56436">
    <property type="entry name" value="C-type lectin-like"/>
    <property type="match status" value="1"/>
</dbReference>
<dbReference type="PANTHER" id="PTHR18945">
    <property type="entry name" value="NEUROTRANSMITTER GATED ION CHANNEL"/>
    <property type="match status" value="1"/>
</dbReference>
<dbReference type="PROSITE" id="PS50068">
    <property type="entry name" value="LDLRA_2"/>
    <property type="match status" value="1"/>
</dbReference>
<dbReference type="InterPro" id="IPR023415">
    <property type="entry name" value="LDLR_class-A_CS"/>
</dbReference>
<comment type="caution">
    <text evidence="12">The sequence shown here is derived from an EMBL/GenBank/DDBJ whole genome shotgun (WGS) entry which is preliminary data.</text>
</comment>
<dbReference type="Gene3D" id="2.60.120.200">
    <property type="match status" value="1"/>
</dbReference>
<dbReference type="InterPro" id="IPR017452">
    <property type="entry name" value="GPCR_Rhodpsn_7TM"/>
</dbReference>
<dbReference type="GO" id="GO:0016020">
    <property type="term" value="C:membrane"/>
    <property type="evidence" value="ECO:0007669"/>
    <property type="project" value="UniProtKB-SubCell"/>
</dbReference>
<evidence type="ECO:0000256" key="10">
    <source>
        <dbReference type="SAM" id="Phobius"/>
    </source>
</evidence>
<feature type="transmembrane region" description="Helical" evidence="10">
    <location>
        <begin position="822"/>
        <end position="848"/>
    </location>
</feature>
<evidence type="ECO:0000256" key="3">
    <source>
        <dbReference type="ARBA" id="ARBA00022692"/>
    </source>
</evidence>
<dbReference type="InterPro" id="IPR002172">
    <property type="entry name" value="LDrepeatLR_classA_rpt"/>
</dbReference>
<feature type="disulfide bond" evidence="8">
    <location>
        <begin position="468"/>
        <end position="486"/>
    </location>
</feature>
<reference evidence="12 13" key="1">
    <citation type="journal article" date="2018" name="Nat. Ecol. Evol.">
        <title>Genomic signatures of mitonuclear coevolution across populations of Tigriopus californicus.</title>
        <authorList>
            <person name="Barreto F.S."/>
            <person name="Watson E.T."/>
            <person name="Lima T.G."/>
            <person name="Willett C.S."/>
            <person name="Edmands S."/>
            <person name="Li W."/>
            <person name="Burton R.S."/>
        </authorList>
    </citation>
    <scope>NUCLEOTIDE SEQUENCE [LARGE SCALE GENOMIC DNA]</scope>
    <source>
        <strain evidence="12 13">San Diego</strain>
    </source>
</reference>
<dbReference type="FunFam" id="4.10.400.10:FF:000065">
    <property type="entry name" value="Transmembrane protease serine 7"/>
    <property type="match status" value="1"/>
</dbReference>
<name>A0A553PP15_TIGCA</name>
<dbReference type="Gene3D" id="1.20.1070.10">
    <property type="entry name" value="Rhodopsin 7-helix transmembrane proteins"/>
    <property type="match status" value="1"/>
</dbReference>
<accession>A0A553PP15</accession>
<feature type="domain" description="G-protein coupled receptors family 1 profile" evidence="11">
    <location>
        <begin position="1"/>
        <end position="54"/>
    </location>
</feature>
<proteinExistence type="inferred from homology"/>
<dbReference type="InterPro" id="IPR036719">
    <property type="entry name" value="Neuro-gated_channel_TM_sf"/>
</dbReference>
<dbReference type="SUPFAM" id="SSF81321">
    <property type="entry name" value="Family A G protein-coupled receptor-like"/>
    <property type="match status" value="1"/>
</dbReference>
<organism evidence="12 13">
    <name type="scientific">Tigriopus californicus</name>
    <name type="common">Marine copepod</name>
    <dbReference type="NCBI Taxonomy" id="6832"/>
    <lineage>
        <taxon>Eukaryota</taxon>
        <taxon>Metazoa</taxon>
        <taxon>Ecdysozoa</taxon>
        <taxon>Arthropoda</taxon>
        <taxon>Crustacea</taxon>
        <taxon>Multicrustacea</taxon>
        <taxon>Hexanauplia</taxon>
        <taxon>Copepoda</taxon>
        <taxon>Harpacticoida</taxon>
        <taxon>Harpacticidae</taxon>
        <taxon>Tigriopus</taxon>
    </lineage>
</organism>
<evidence type="ECO:0000259" key="11">
    <source>
        <dbReference type="PROSITE" id="PS50262"/>
    </source>
</evidence>
<feature type="disulfide bond" evidence="8">
    <location>
        <begin position="461"/>
        <end position="473"/>
    </location>
</feature>
<keyword evidence="6 8" id="KW-1015">Disulfide bond</keyword>
<dbReference type="InterPro" id="IPR016186">
    <property type="entry name" value="C-type_lectin-like/link_sf"/>
</dbReference>
<feature type="transmembrane region" description="Helical" evidence="10">
    <location>
        <begin position="26"/>
        <end position="46"/>
    </location>
</feature>
<dbReference type="CDD" id="cd00037">
    <property type="entry name" value="CLECT"/>
    <property type="match status" value="1"/>
</dbReference>
<dbReference type="SUPFAM" id="SSF57424">
    <property type="entry name" value="LDL receptor-like module"/>
    <property type="match status" value="1"/>
</dbReference>
<dbReference type="SUPFAM" id="SSF49899">
    <property type="entry name" value="Concanavalin A-like lectins/glucanases"/>
    <property type="match status" value="1"/>
</dbReference>
<keyword evidence="13" id="KW-1185">Reference proteome</keyword>
<dbReference type="InterPro" id="IPR036734">
    <property type="entry name" value="Neur_chan_lig-bd_sf"/>
</dbReference>
<dbReference type="InterPro" id="IPR016187">
    <property type="entry name" value="CTDL_fold"/>
</dbReference>
<dbReference type="Pfam" id="PF00001">
    <property type="entry name" value="7tm_1"/>
    <property type="match status" value="1"/>
</dbReference>
<evidence type="ECO:0000256" key="2">
    <source>
        <dbReference type="ARBA" id="ARBA00010663"/>
    </source>
</evidence>
<dbReference type="GO" id="GO:0004930">
    <property type="term" value="F:G protein-coupled receptor activity"/>
    <property type="evidence" value="ECO:0007669"/>
    <property type="project" value="InterPro"/>
</dbReference>
<evidence type="ECO:0000313" key="13">
    <source>
        <dbReference type="Proteomes" id="UP000318571"/>
    </source>
</evidence>
<dbReference type="Proteomes" id="UP000318571">
    <property type="component" value="Chromosome 6"/>
</dbReference>
<evidence type="ECO:0000256" key="8">
    <source>
        <dbReference type="PROSITE-ProRule" id="PRU00124"/>
    </source>
</evidence>
<keyword evidence="5 10" id="KW-0472">Membrane</keyword>
<dbReference type="PROSITE" id="PS50262">
    <property type="entry name" value="G_PROTEIN_RECEP_F1_2"/>
    <property type="match status" value="1"/>
</dbReference>
<evidence type="ECO:0000256" key="1">
    <source>
        <dbReference type="ARBA" id="ARBA00004141"/>
    </source>
</evidence>
<dbReference type="SUPFAM" id="SSF63712">
    <property type="entry name" value="Nicotinic receptor ligand binding domain-like"/>
    <property type="match status" value="1"/>
</dbReference>
<feature type="transmembrane region" description="Helical" evidence="10">
    <location>
        <begin position="714"/>
        <end position="738"/>
    </location>
</feature>
<keyword evidence="3 10" id="KW-0812">Transmembrane</keyword>
<dbReference type="InterPro" id="IPR006202">
    <property type="entry name" value="Neur_chan_lig-bd"/>
</dbReference>
<evidence type="ECO:0000313" key="12">
    <source>
        <dbReference type="EMBL" id="TRY79427.1"/>
    </source>
</evidence>
<dbReference type="Gene3D" id="4.10.400.10">
    <property type="entry name" value="Low-density Lipoprotein Receptor"/>
    <property type="match status" value="1"/>
</dbReference>
<evidence type="ECO:0000256" key="9">
    <source>
        <dbReference type="SAM" id="MobiDB-lite"/>
    </source>
</evidence>
<gene>
    <name evidence="12" type="ORF">TCAL_10764</name>
</gene>
<dbReference type="InterPro" id="IPR000276">
    <property type="entry name" value="GPCR_Rhodpsn"/>
</dbReference>
<dbReference type="GO" id="GO:0005230">
    <property type="term" value="F:extracellular ligand-gated monoatomic ion channel activity"/>
    <property type="evidence" value="ECO:0007669"/>
    <property type="project" value="InterPro"/>
</dbReference>
<evidence type="ECO:0000256" key="4">
    <source>
        <dbReference type="ARBA" id="ARBA00022989"/>
    </source>
</evidence>
<feature type="transmembrane region" description="Helical" evidence="10">
    <location>
        <begin position="745"/>
        <end position="764"/>
    </location>
</feature>
<comment type="similarity">
    <text evidence="2">Belongs to the G-protein coupled receptor 1 family.</text>
</comment>
<dbReference type="InterPro" id="IPR036055">
    <property type="entry name" value="LDL_receptor-like_sf"/>
</dbReference>
<dbReference type="Gene3D" id="1.20.58.390">
    <property type="entry name" value="Neurotransmitter-gated ion-channel transmembrane domain"/>
    <property type="match status" value="1"/>
</dbReference>
<feature type="disulfide bond" evidence="8">
    <location>
        <begin position="480"/>
        <end position="495"/>
    </location>
</feature>
<dbReference type="SUPFAM" id="SSF90112">
    <property type="entry name" value="Neurotransmitter-gated ion-channel transmembrane pore"/>
    <property type="match status" value="1"/>
</dbReference>
<dbReference type="CDD" id="cd00112">
    <property type="entry name" value="LDLa"/>
    <property type="match status" value="1"/>
</dbReference>
<dbReference type="EMBL" id="VCGU01000002">
    <property type="protein sequence ID" value="TRY79427.1"/>
    <property type="molecule type" value="Genomic_DNA"/>
</dbReference>
<sequence>MTAVDRYQAICHPLTNQVWASKKSKFMIFLAWIISLVLCIPQAIIFHSPKPYICTATFAPNWGMKVDVKVKEISLCFAFNFYYIRNQDILQSQVDLRLVFKEDGNAGLIAIKGGSRLIELPTFFQDEWNSLCMSVDLTGNAVMFVNGLKTFSNKISRDLSVLEPAFSPNFMEKLIIGFANRSDVFRGEMTQFNIWSTVLDEQEMRLFTDSFQMPTPNPDLLNWKRATFATGALVRSTKYPLSSIQRKAYPQYNIYQSYSNLEQATGTCKKYGGVLAKPETHEDHIKIFRAVQARQDRCPEYVIPFRKSEANTIVQLDSLDAIAFLNWDEGQPNGGTDQTALVVTESGNVKDVEPSYSACFVCKFERQVEFRLMGMPSELGRYIDRVYSYNHVMERFKGKKFGNFIALNPNESQWEIFSCEAGKAHYILEHADSPIGLRDWENAQGTGKSVDATTALKMTVCLQGQFTCSSGYCVDIGQLCDGWFDCDDTSDEKECNPLYGGNVGVFKRPPVTQAKGQKVSVFIQAEILKILEIAELEEVFKVKILLQLRWRDPRLLYANLKNITFSNKIFDPRQIWTPRIIFENTDTNKEIMEEEFSLFVEQLTSEGQNSHLSATREALVFNGSENNILMAATLAQEFHCEYTLNNFPFDVQRCSIRIAVAKELSDFVELIPNFGTNLEYLANRDLIQFRVTDEVMTLTSGGDVVITITLKRNFHYHLATTYLPSTCLVLAALMVLFIDQKHFEVTLMVALTSMLVMYTLYQGVSNSLPKTAYLKLIDIWLIFGLIMPFAVFLVLVVWELLSYERNSSVVSFKGIPVITHNVFKAATVAYVTWFSISSFFVPLLALVFCYAQICRAIWNNFSANKAPTITLPAPPMEHVPRARTATGSGTDCSTRHASEFMVSGTSFIQQDDEEPSANIGVSKEKESK</sequence>